<dbReference type="Proteomes" id="UP001596023">
    <property type="component" value="Unassembled WGS sequence"/>
</dbReference>
<accession>A0ABV9L127</accession>
<evidence type="ECO:0000313" key="1">
    <source>
        <dbReference type="EMBL" id="MFC4675719.1"/>
    </source>
</evidence>
<protein>
    <submittedName>
        <fullName evidence="1">Uncharacterized protein</fullName>
    </submittedName>
</protein>
<name>A0ABV9L127_9BACT</name>
<reference evidence="2" key="1">
    <citation type="journal article" date="2019" name="Int. J. Syst. Evol. Microbiol.">
        <title>The Global Catalogue of Microorganisms (GCM) 10K type strain sequencing project: providing services to taxonomists for standard genome sequencing and annotation.</title>
        <authorList>
            <consortium name="The Broad Institute Genomics Platform"/>
            <consortium name="The Broad Institute Genome Sequencing Center for Infectious Disease"/>
            <person name="Wu L."/>
            <person name="Ma J."/>
        </authorList>
    </citation>
    <scope>NUCLEOTIDE SEQUENCE [LARGE SCALE GENOMIC DNA]</scope>
    <source>
        <strain evidence="2">CCUG 66188</strain>
    </source>
</reference>
<dbReference type="RefSeq" id="WP_379999208.1">
    <property type="nucleotide sequence ID" value="NZ_JBHSGN010000115.1"/>
</dbReference>
<organism evidence="1 2">
    <name type="scientific">Dysgonomonas termitidis</name>
    <dbReference type="NCBI Taxonomy" id="1516126"/>
    <lineage>
        <taxon>Bacteria</taxon>
        <taxon>Pseudomonadati</taxon>
        <taxon>Bacteroidota</taxon>
        <taxon>Bacteroidia</taxon>
        <taxon>Bacteroidales</taxon>
        <taxon>Dysgonomonadaceae</taxon>
        <taxon>Dysgonomonas</taxon>
    </lineage>
</organism>
<proteinExistence type="predicted"/>
<gene>
    <name evidence="1" type="ORF">ACFO6W_18690</name>
</gene>
<keyword evidence="2" id="KW-1185">Reference proteome</keyword>
<dbReference type="EMBL" id="JBHSGN010000115">
    <property type="protein sequence ID" value="MFC4675719.1"/>
    <property type="molecule type" value="Genomic_DNA"/>
</dbReference>
<evidence type="ECO:0000313" key="2">
    <source>
        <dbReference type="Proteomes" id="UP001596023"/>
    </source>
</evidence>
<sequence>MEYASITAISPEISTAIRQAFTDIMDEEYSLIYTDYRENYDNSGELIQKCLDAKSDEALYDNHWESDARREGSEYVLENLQNKIMVADQYESLHPYIEDWLDMDDNKNKILEIIEDRDTSEPYKEMLGRSKIRGRATLFTNYDCFPHNYDMNNTYYYDEYFKDMVDILCLNPAKVKQVFNQKGINTIGKWPNKPKRNGNEAVRYEDLADEMLNQCCYCLLTFMGLMPLTDLYQNNFGEYKTIIIPKGNNCGMFNSWNGGGSLMEMELLRDLYIPVEFTRKTEYDRCEICVDEPRCGNGYCINEVYGLMSSAWGKEIKLIYN</sequence>
<comment type="caution">
    <text evidence="1">The sequence shown here is derived from an EMBL/GenBank/DDBJ whole genome shotgun (WGS) entry which is preliminary data.</text>
</comment>